<name>A0ABV9DDI0_9MICO</name>
<evidence type="ECO:0000256" key="2">
    <source>
        <dbReference type="ARBA" id="ARBA00006577"/>
    </source>
</evidence>
<dbReference type="InterPro" id="IPR001179">
    <property type="entry name" value="PPIase_FKBP_dom"/>
</dbReference>
<dbReference type="PANTHER" id="PTHR43811:SF19">
    <property type="entry name" value="39 KDA FK506-BINDING NUCLEAR PROTEIN"/>
    <property type="match status" value="1"/>
</dbReference>
<keyword evidence="4 5" id="KW-0413">Isomerase</keyword>
<dbReference type="Gene3D" id="3.10.50.40">
    <property type="match status" value="2"/>
</dbReference>
<proteinExistence type="inferred from homology"/>
<evidence type="ECO:0000256" key="1">
    <source>
        <dbReference type="ARBA" id="ARBA00000971"/>
    </source>
</evidence>
<dbReference type="Proteomes" id="UP001595955">
    <property type="component" value="Unassembled WGS sequence"/>
</dbReference>
<gene>
    <name evidence="10" type="ORF">ACFO3F_11850</name>
</gene>
<comment type="similarity">
    <text evidence="2 6">Belongs to the FKBP-type PPIase family.</text>
</comment>
<evidence type="ECO:0000313" key="11">
    <source>
        <dbReference type="Proteomes" id="UP001595955"/>
    </source>
</evidence>
<evidence type="ECO:0000256" key="5">
    <source>
        <dbReference type="PROSITE-ProRule" id="PRU00277"/>
    </source>
</evidence>
<evidence type="ECO:0000256" key="3">
    <source>
        <dbReference type="ARBA" id="ARBA00023110"/>
    </source>
</evidence>
<keyword evidence="3 5" id="KW-0697">Rotamase</keyword>
<evidence type="ECO:0000256" key="8">
    <source>
        <dbReference type="SAM" id="SignalP"/>
    </source>
</evidence>
<sequence>MRRSATSVAATALATVLLLAACGSSDSGDAGETGSPSSTASEAATASEADLAALEGITVEGEPGAEPTVTFEAPLTVSGAVATVVAEGDGADLEDGQVLSLHFVTVSGADGSTVSSTYESTPQSLTLGDEGIVPALTEALQGQKVGARLIFAAPDTEAAAVMVIDVIDAVTVPERAEGTAVEPAEGLPTVTLADNGAPSIEVVDGEPPAELVVQPLIEGDGPVVESGQTVTMQYTGWLWDGTEFDSSWANGAPFTTAIGTGAVIEGWDTGLVGQKVGSQVMLVIPPALGYGDTDNGPIPAGSTLVFVVDILHAA</sequence>
<dbReference type="GO" id="GO:0003755">
    <property type="term" value="F:peptidyl-prolyl cis-trans isomerase activity"/>
    <property type="evidence" value="ECO:0007669"/>
    <property type="project" value="UniProtKB-EC"/>
</dbReference>
<dbReference type="InterPro" id="IPR046357">
    <property type="entry name" value="PPIase_dom_sf"/>
</dbReference>
<dbReference type="PANTHER" id="PTHR43811">
    <property type="entry name" value="FKBP-TYPE PEPTIDYL-PROLYL CIS-TRANS ISOMERASE FKPA"/>
    <property type="match status" value="1"/>
</dbReference>
<evidence type="ECO:0000313" key="10">
    <source>
        <dbReference type="EMBL" id="MFC4555943.1"/>
    </source>
</evidence>
<comment type="caution">
    <text evidence="10">The sequence shown here is derived from an EMBL/GenBank/DDBJ whole genome shotgun (WGS) entry which is preliminary data.</text>
</comment>
<comment type="catalytic activity">
    <reaction evidence="1 5 6">
        <text>[protein]-peptidylproline (omega=180) = [protein]-peptidylproline (omega=0)</text>
        <dbReference type="Rhea" id="RHEA:16237"/>
        <dbReference type="Rhea" id="RHEA-COMP:10747"/>
        <dbReference type="Rhea" id="RHEA-COMP:10748"/>
        <dbReference type="ChEBI" id="CHEBI:83833"/>
        <dbReference type="ChEBI" id="CHEBI:83834"/>
        <dbReference type="EC" id="5.2.1.8"/>
    </reaction>
</comment>
<feature type="signal peptide" evidence="8">
    <location>
        <begin position="1"/>
        <end position="20"/>
    </location>
</feature>
<evidence type="ECO:0000256" key="7">
    <source>
        <dbReference type="SAM" id="MobiDB-lite"/>
    </source>
</evidence>
<evidence type="ECO:0000256" key="6">
    <source>
        <dbReference type="RuleBase" id="RU003915"/>
    </source>
</evidence>
<evidence type="ECO:0000256" key="4">
    <source>
        <dbReference type="ARBA" id="ARBA00023235"/>
    </source>
</evidence>
<keyword evidence="11" id="KW-1185">Reference proteome</keyword>
<dbReference type="SUPFAM" id="SSF54534">
    <property type="entry name" value="FKBP-like"/>
    <property type="match status" value="2"/>
</dbReference>
<dbReference type="PROSITE" id="PS51257">
    <property type="entry name" value="PROKAR_LIPOPROTEIN"/>
    <property type="match status" value="1"/>
</dbReference>
<feature type="compositionally biased region" description="Low complexity" evidence="7">
    <location>
        <begin position="30"/>
        <end position="47"/>
    </location>
</feature>
<dbReference type="PROSITE" id="PS50059">
    <property type="entry name" value="FKBP_PPIASE"/>
    <property type="match status" value="1"/>
</dbReference>
<dbReference type="RefSeq" id="WP_122823432.1">
    <property type="nucleotide sequence ID" value="NZ_CP033325.1"/>
</dbReference>
<keyword evidence="8" id="KW-0732">Signal</keyword>
<feature type="chain" id="PRO_5046556530" description="Peptidyl-prolyl cis-trans isomerase" evidence="8">
    <location>
        <begin position="21"/>
        <end position="314"/>
    </location>
</feature>
<dbReference type="EMBL" id="JBHSGF010000008">
    <property type="protein sequence ID" value="MFC4555943.1"/>
    <property type="molecule type" value="Genomic_DNA"/>
</dbReference>
<dbReference type="EC" id="5.2.1.8" evidence="6"/>
<reference evidence="11" key="1">
    <citation type="journal article" date="2019" name="Int. J. Syst. Evol. Microbiol.">
        <title>The Global Catalogue of Microorganisms (GCM) 10K type strain sequencing project: providing services to taxonomists for standard genome sequencing and annotation.</title>
        <authorList>
            <consortium name="The Broad Institute Genomics Platform"/>
            <consortium name="The Broad Institute Genome Sequencing Center for Infectious Disease"/>
            <person name="Wu L."/>
            <person name="Ma J."/>
        </authorList>
    </citation>
    <scope>NUCLEOTIDE SEQUENCE [LARGE SCALE GENOMIC DNA]</scope>
    <source>
        <strain evidence="11">JCM 3369</strain>
    </source>
</reference>
<evidence type="ECO:0000259" key="9">
    <source>
        <dbReference type="PROSITE" id="PS50059"/>
    </source>
</evidence>
<dbReference type="Pfam" id="PF00254">
    <property type="entry name" value="FKBP_C"/>
    <property type="match status" value="2"/>
</dbReference>
<feature type="domain" description="PPIase FKBP-type" evidence="9">
    <location>
        <begin position="227"/>
        <end position="314"/>
    </location>
</feature>
<organism evidence="10 11">
    <name type="scientific">Georgenia faecalis</name>
    <dbReference type="NCBI Taxonomy" id="2483799"/>
    <lineage>
        <taxon>Bacteria</taxon>
        <taxon>Bacillati</taxon>
        <taxon>Actinomycetota</taxon>
        <taxon>Actinomycetes</taxon>
        <taxon>Micrococcales</taxon>
        <taxon>Bogoriellaceae</taxon>
        <taxon>Georgenia</taxon>
    </lineage>
</organism>
<accession>A0ABV9DDI0</accession>
<feature type="region of interest" description="Disordered" evidence="7">
    <location>
        <begin position="25"/>
        <end position="47"/>
    </location>
</feature>
<protein>
    <recommendedName>
        <fullName evidence="6">Peptidyl-prolyl cis-trans isomerase</fullName>
        <ecNumber evidence="6">5.2.1.8</ecNumber>
    </recommendedName>
</protein>